<dbReference type="PROSITE" id="PS00107">
    <property type="entry name" value="PROTEIN_KINASE_ATP"/>
    <property type="match status" value="1"/>
</dbReference>
<reference evidence="6 7" key="1">
    <citation type="submission" date="2024-04" db="EMBL/GenBank/DDBJ databases">
        <title>Tritrichomonas musculus Genome.</title>
        <authorList>
            <person name="Alves-Ferreira E."/>
            <person name="Grigg M."/>
            <person name="Lorenzi H."/>
            <person name="Galac M."/>
        </authorList>
    </citation>
    <scope>NUCLEOTIDE SEQUENCE [LARGE SCALE GENOMIC DNA]</scope>
    <source>
        <strain evidence="6 7">EAF2021</strain>
    </source>
</reference>
<feature type="domain" description="Protein kinase" evidence="5">
    <location>
        <begin position="221"/>
        <end position="481"/>
    </location>
</feature>
<dbReference type="InterPro" id="IPR017441">
    <property type="entry name" value="Protein_kinase_ATP_BS"/>
</dbReference>
<dbReference type="PRINTS" id="PR00109">
    <property type="entry name" value="TYRKINASE"/>
</dbReference>
<dbReference type="PANTHER" id="PTHR44329:SF298">
    <property type="entry name" value="MIXED LINEAGE KINASE DOMAIN-LIKE PROTEIN"/>
    <property type="match status" value="1"/>
</dbReference>
<evidence type="ECO:0000313" key="7">
    <source>
        <dbReference type="Proteomes" id="UP001470230"/>
    </source>
</evidence>
<evidence type="ECO:0000259" key="5">
    <source>
        <dbReference type="PROSITE" id="PS50011"/>
    </source>
</evidence>
<evidence type="ECO:0000256" key="2">
    <source>
        <dbReference type="ARBA" id="ARBA00022741"/>
    </source>
</evidence>
<keyword evidence="7" id="KW-1185">Reference proteome</keyword>
<dbReference type="Pfam" id="PF07714">
    <property type="entry name" value="PK_Tyr_Ser-Thr"/>
    <property type="match status" value="1"/>
</dbReference>
<keyword evidence="1" id="KW-0418">Kinase</keyword>
<dbReference type="Gene3D" id="1.10.510.10">
    <property type="entry name" value="Transferase(Phosphotransferase) domain 1"/>
    <property type="match status" value="1"/>
</dbReference>
<dbReference type="PANTHER" id="PTHR44329">
    <property type="entry name" value="SERINE/THREONINE-PROTEIN KINASE TNNI3K-RELATED"/>
    <property type="match status" value="1"/>
</dbReference>
<keyword evidence="1" id="KW-0808">Transferase</keyword>
<evidence type="ECO:0000256" key="3">
    <source>
        <dbReference type="ARBA" id="ARBA00022840"/>
    </source>
</evidence>
<dbReference type="PROSITE" id="PS00108">
    <property type="entry name" value="PROTEIN_KINASE_ST"/>
    <property type="match status" value="1"/>
</dbReference>
<dbReference type="Proteomes" id="UP001470230">
    <property type="component" value="Unassembled WGS sequence"/>
</dbReference>
<keyword evidence="2 4" id="KW-0547">Nucleotide-binding</keyword>
<dbReference type="InterPro" id="IPR008271">
    <property type="entry name" value="Ser/Thr_kinase_AS"/>
</dbReference>
<accession>A0ABR2KHA4</accession>
<dbReference type="SUPFAM" id="SSF56112">
    <property type="entry name" value="Protein kinase-like (PK-like)"/>
    <property type="match status" value="1"/>
</dbReference>
<name>A0ABR2KHA4_9EUKA</name>
<sequence>MTRTYQQASIEFLQESESIDTVLCNAVAHKKKLQFAASQFRSFSQAYSSEHDSNTEKMTNEESDAVDQIETYIQSLKLLIAQNQRNSWAQLAINSSATSVASFICEIVQNLKEATKVIDSNNSKIFDARTPNWLAFHLRDLHSISTSFQNFIQKQKAQPNEDQSVKMILISIDSRIQSIDGFINEYEDDAERETLDLLAKDRIFSPIPIHYFNWKLEQDDFEADSQIGKGVSARVFKGKMKATGELVAIKQFVYKDLGGNRFRSYQREISVMATLNHPTVLRFIGATETAPYTIVTQWMPGGNLYRALHQQKINNTDLTIAAFDIARGMKYLHNNQIIHRDLKTLNILLDENNRIRICDFGFSKKVLKTNKKEIMTKNIGTPYWMAPEILLKDAALYDFKVDVYSYGIILWEMLTHEIPYKMKDPKKVIAEIVTNDIRPLIPKNTDQKMQKLITRCWDRLPENRPTFEEILNLIKSGEIIFPETDKKVVMDYIEKVQMEEDKDSIKIYEMLKKSEKEVTLSEFYSTISTNLMKSHLFEKCWHFFNQILYNQKDTPKGQSNATNNSEDEIEYSVYTTLSREDSELVAHILSIFLQTSFAFQAAKSLKYLPRGTVPPDVITDFMDTLPTGSERLDGALIFVACKNNMAEEAVVHSFYSHQTQFALEALSRKKKEEINELFVEAVVARCNLSLASIDPEYNFFIQANKKKKPEKKIAKKTIFRKIIKNSNDSTNENENDNDNEDDDIDIDTLNNLAVSAIQCLISIEKEDRIPKTCIIRNLQSQCIKLKIATCLCITESILKKNTSLDINVIGALLSVHEREIDSLIVSVMKVAFRNMKSVTNFVDWIDDSGNIEKLSDDVLIALLMDLIDCNLVKESEDSVLRDKIKKIISASHPKLEKYPLQLKKLEAF</sequence>
<gene>
    <name evidence="6" type="ORF">M9Y10_035113</name>
</gene>
<dbReference type="PROSITE" id="PS50011">
    <property type="entry name" value="PROTEIN_KINASE_DOM"/>
    <property type="match status" value="1"/>
</dbReference>
<evidence type="ECO:0000256" key="1">
    <source>
        <dbReference type="ARBA" id="ARBA00022527"/>
    </source>
</evidence>
<keyword evidence="3 4" id="KW-0067">ATP-binding</keyword>
<feature type="binding site" evidence="4">
    <location>
        <position position="250"/>
    </location>
    <ligand>
        <name>ATP</name>
        <dbReference type="ChEBI" id="CHEBI:30616"/>
    </ligand>
</feature>
<proteinExistence type="predicted"/>
<dbReference type="InterPro" id="IPR000719">
    <property type="entry name" value="Prot_kinase_dom"/>
</dbReference>
<dbReference type="InterPro" id="IPR011009">
    <property type="entry name" value="Kinase-like_dom_sf"/>
</dbReference>
<comment type="caution">
    <text evidence="6">The sequence shown here is derived from an EMBL/GenBank/DDBJ whole genome shotgun (WGS) entry which is preliminary data.</text>
</comment>
<dbReference type="CDD" id="cd13999">
    <property type="entry name" value="STKc_MAP3K-like"/>
    <property type="match status" value="1"/>
</dbReference>
<dbReference type="EMBL" id="JAPFFF010000005">
    <property type="protein sequence ID" value="KAK8890338.1"/>
    <property type="molecule type" value="Genomic_DNA"/>
</dbReference>
<dbReference type="InterPro" id="IPR001245">
    <property type="entry name" value="Ser-Thr/Tyr_kinase_cat_dom"/>
</dbReference>
<dbReference type="InterPro" id="IPR051681">
    <property type="entry name" value="Ser/Thr_Kinases-Pseudokinases"/>
</dbReference>
<dbReference type="SMART" id="SM00220">
    <property type="entry name" value="S_TKc"/>
    <property type="match status" value="1"/>
</dbReference>
<keyword evidence="1" id="KW-0723">Serine/threonine-protein kinase</keyword>
<protein>
    <recommendedName>
        <fullName evidence="5">Protein kinase domain-containing protein</fullName>
    </recommendedName>
</protein>
<evidence type="ECO:0000313" key="6">
    <source>
        <dbReference type="EMBL" id="KAK8890338.1"/>
    </source>
</evidence>
<organism evidence="6 7">
    <name type="scientific">Tritrichomonas musculus</name>
    <dbReference type="NCBI Taxonomy" id="1915356"/>
    <lineage>
        <taxon>Eukaryota</taxon>
        <taxon>Metamonada</taxon>
        <taxon>Parabasalia</taxon>
        <taxon>Tritrichomonadida</taxon>
        <taxon>Tritrichomonadidae</taxon>
        <taxon>Tritrichomonas</taxon>
    </lineage>
</organism>
<evidence type="ECO:0000256" key="4">
    <source>
        <dbReference type="PROSITE-ProRule" id="PRU10141"/>
    </source>
</evidence>